<sequence length="155" mass="17093">FTPSTSHKRKGFLPLLTAFKQLPEDDYELLVAGDKLPVSNVPNNVRCLGFVSDMAELYASVDITVLPSYYEPFGLVVPESLACGTPVIISEHVGAKDLINDNYGIVIPSVTVNAIKQAIEQARQQQFTIPEDFAQQHQLTLPAHIQQLKTVMSQL</sequence>
<evidence type="ECO:0000256" key="1">
    <source>
        <dbReference type="ARBA" id="ARBA00022679"/>
    </source>
</evidence>
<feature type="non-terminal residue" evidence="3">
    <location>
        <position position="1"/>
    </location>
</feature>
<dbReference type="PANTHER" id="PTHR46401">
    <property type="entry name" value="GLYCOSYLTRANSFERASE WBBK-RELATED"/>
    <property type="match status" value="1"/>
</dbReference>
<feature type="domain" description="Glycosyl transferase family 1" evidence="2">
    <location>
        <begin position="8"/>
        <end position="128"/>
    </location>
</feature>
<dbReference type="Pfam" id="PF00534">
    <property type="entry name" value="Glycos_transf_1"/>
    <property type="match status" value="1"/>
</dbReference>
<dbReference type="InterPro" id="IPR001296">
    <property type="entry name" value="Glyco_trans_1"/>
</dbReference>
<comment type="caution">
    <text evidence="3">The sequence shown here is derived from an EMBL/GenBank/DDBJ whole genome shotgun (WGS) entry which is preliminary data.</text>
</comment>
<dbReference type="SUPFAM" id="SSF53756">
    <property type="entry name" value="UDP-Glycosyltransferase/glycogen phosphorylase"/>
    <property type="match status" value="1"/>
</dbReference>
<evidence type="ECO:0000259" key="2">
    <source>
        <dbReference type="Pfam" id="PF00534"/>
    </source>
</evidence>
<gene>
    <name evidence="3" type="ORF">S01H4_44713</name>
</gene>
<accession>X1BBK0</accession>
<proteinExistence type="predicted"/>
<evidence type="ECO:0000313" key="3">
    <source>
        <dbReference type="EMBL" id="GAG93309.1"/>
    </source>
</evidence>
<dbReference type="PANTHER" id="PTHR46401:SF2">
    <property type="entry name" value="GLYCOSYLTRANSFERASE WBBK-RELATED"/>
    <property type="match status" value="1"/>
</dbReference>
<dbReference type="GO" id="GO:0009103">
    <property type="term" value="P:lipopolysaccharide biosynthetic process"/>
    <property type="evidence" value="ECO:0007669"/>
    <property type="project" value="TreeGrafter"/>
</dbReference>
<reference evidence="3" key="1">
    <citation type="journal article" date="2014" name="Front. Microbiol.">
        <title>High frequency of phylogenetically diverse reductive dehalogenase-homologous genes in deep subseafloor sedimentary metagenomes.</title>
        <authorList>
            <person name="Kawai M."/>
            <person name="Futagami T."/>
            <person name="Toyoda A."/>
            <person name="Takaki Y."/>
            <person name="Nishi S."/>
            <person name="Hori S."/>
            <person name="Arai W."/>
            <person name="Tsubouchi T."/>
            <person name="Morono Y."/>
            <person name="Uchiyama I."/>
            <person name="Ito T."/>
            <person name="Fujiyama A."/>
            <person name="Inagaki F."/>
            <person name="Takami H."/>
        </authorList>
    </citation>
    <scope>NUCLEOTIDE SEQUENCE</scope>
    <source>
        <strain evidence="3">Expedition CK06-06</strain>
    </source>
</reference>
<dbReference type="EMBL" id="BART01024820">
    <property type="protein sequence ID" value="GAG93309.1"/>
    <property type="molecule type" value="Genomic_DNA"/>
</dbReference>
<dbReference type="Gene3D" id="3.40.50.2000">
    <property type="entry name" value="Glycogen Phosphorylase B"/>
    <property type="match status" value="1"/>
</dbReference>
<dbReference type="GO" id="GO:0016757">
    <property type="term" value="F:glycosyltransferase activity"/>
    <property type="evidence" value="ECO:0007669"/>
    <property type="project" value="InterPro"/>
</dbReference>
<organism evidence="3">
    <name type="scientific">marine sediment metagenome</name>
    <dbReference type="NCBI Taxonomy" id="412755"/>
    <lineage>
        <taxon>unclassified sequences</taxon>
        <taxon>metagenomes</taxon>
        <taxon>ecological metagenomes</taxon>
    </lineage>
</organism>
<name>X1BBK0_9ZZZZ</name>
<keyword evidence="1" id="KW-0808">Transferase</keyword>
<protein>
    <recommendedName>
        <fullName evidence="2">Glycosyl transferase family 1 domain-containing protein</fullName>
    </recommendedName>
</protein>
<dbReference type="AlphaFoldDB" id="X1BBK0"/>